<dbReference type="EMBL" id="GGEC01014653">
    <property type="protein sequence ID" value="MBW95136.1"/>
    <property type="molecule type" value="Transcribed_RNA"/>
</dbReference>
<dbReference type="PANTHER" id="PTHR10783:SF46">
    <property type="entry name" value="PROTEIN ERD1 HOMOLOG 2"/>
    <property type="match status" value="1"/>
</dbReference>
<evidence type="ECO:0000256" key="3">
    <source>
        <dbReference type="ARBA" id="ARBA00022989"/>
    </source>
</evidence>
<accession>A0A2P2JNS4</accession>
<dbReference type="InterPro" id="IPR004342">
    <property type="entry name" value="EXS_C"/>
</dbReference>
<comment type="subcellular location">
    <subcellularLocation>
        <location evidence="1">Membrane</location>
        <topology evidence="1">Multi-pass membrane protein</topology>
    </subcellularLocation>
</comment>
<name>A0A2P2JNS4_RHIMU</name>
<keyword evidence="3" id="KW-1133">Transmembrane helix</keyword>
<evidence type="ECO:0000256" key="2">
    <source>
        <dbReference type="ARBA" id="ARBA00022692"/>
    </source>
</evidence>
<feature type="domain" description="EXS" evidence="5">
    <location>
        <begin position="1"/>
        <end position="50"/>
    </location>
</feature>
<dbReference type="Pfam" id="PF03124">
    <property type="entry name" value="EXS"/>
    <property type="match status" value="1"/>
</dbReference>
<evidence type="ECO:0000259" key="5">
    <source>
        <dbReference type="Pfam" id="PF03124"/>
    </source>
</evidence>
<dbReference type="AlphaFoldDB" id="A0A2P2JNS4"/>
<sequence length="50" mass="5985">MVLIFPFDIFHLSSRYYLLRTLWRIVFPLQVITFSDFFVADILTSMAKVL</sequence>
<keyword evidence="4" id="KW-0472">Membrane</keyword>
<protein>
    <recommendedName>
        <fullName evidence="5">EXS domain-containing protein</fullName>
    </recommendedName>
</protein>
<dbReference type="GO" id="GO:0005737">
    <property type="term" value="C:cytoplasm"/>
    <property type="evidence" value="ECO:0007669"/>
    <property type="project" value="TreeGrafter"/>
</dbReference>
<organism evidence="6">
    <name type="scientific">Rhizophora mucronata</name>
    <name type="common">Asiatic mangrove</name>
    <dbReference type="NCBI Taxonomy" id="61149"/>
    <lineage>
        <taxon>Eukaryota</taxon>
        <taxon>Viridiplantae</taxon>
        <taxon>Streptophyta</taxon>
        <taxon>Embryophyta</taxon>
        <taxon>Tracheophyta</taxon>
        <taxon>Spermatophyta</taxon>
        <taxon>Magnoliopsida</taxon>
        <taxon>eudicotyledons</taxon>
        <taxon>Gunneridae</taxon>
        <taxon>Pentapetalae</taxon>
        <taxon>rosids</taxon>
        <taxon>fabids</taxon>
        <taxon>Malpighiales</taxon>
        <taxon>Rhizophoraceae</taxon>
        <taxon>Rhizophora</taxon>
    </lineage>
</organism>
<evidence type="ECO:0000313" key="6">
    <source>
        <dbReference type="EMBL" id="MBW95136.1"/>
    </source>
</evidence>
<dbReference type="PANTHER" id="PTHR10783">
    <property type="entry name" value="XENOTROPIC AND POLYTROPIC RETROVIRUS RECEPTOR 1-RELATED"/>
    <property type="match status" value="1"/>
</dbReference>
<dbReference type="GO" id="GO:0016020">
    <property type="term" value="C:membrane"/>
    <property type="evidence" value="ECO:0007669"/>
    <property type="project" value="UniProtKB-SubCell"/>
</dbReference>
<evidence type="ECO:0000256" key="4">
    <source>
        <dbReference type="ARBA" id="ARBA00023136"/>
    </source>
</evidence>
<evidence type="ECO:0000256" key="1">
    <source>
        <dbReference type="ARBA" id="ARBA00004141"/>
    </source>
</evidence>
<proteinExistence type="predicted"/>
<keyword evidence="2" id="KW-0812">Transmembrane</keyword>
<reference evidence="6" key="1">
    <citation type="submission" date="2018-02" db="EMBL/GenBank/DDBJ databases">
        <title>Rhizophora mucronata_Transcriptome.</title>
        <authorList>
            <person name="Meera S.P."/>
            <person name="Sreeshan A."/>
            <person name="Augustine A."/>
        </authorList>
    </citation>
    <scope>NUCLEOTIDE SEQUENCE</scope>
    <source>
        <tissue evidence="6">Leaf</tissue>
    </source>
</reference>